<dbReference type="AlphaFoldDB" id="A0A1R3GVK3"/>
<dbReference type="Proteomes" id="UP000188268">
    <property type="component" value="Unassembled WGS sequence"/>
</dbReference>
<evidence type="ECO:0000313" key="3">
    <source>
        <dbReference type="Proteomes" id="UP000188268"/>
    </source>
</evidence>
<reference evidence="2 3" key="1">
    <citation type="submission" date="2013-09" db="EMBL/GenBank/DDBJ databases">
        <title>Corchorus capsularis genome sequencing.</title>
        <authorList>
            <person name="Alam M."/>
            <person name="Haque M.S."/>
            <person name="Islam M.S."/>
            <person name="Emdad E.M."/>
            <person name="Islam M.M."/>
            <person name="Ahmed B."/>
            <person name="Halim A."/>
            <person name="Hossen Q.M.M."/>
            <person name="Hossain M.Z."/>
            <person name="Ahmed R."/>
            <person name="Khan M.M."/>
            <person name="Islam R."/>
            <person name="Rashid M.M."/>
            <person name="Khan S.A."/>
            <person name="Rahman M.S."/>
            <person name="Alam M."/>
        </authorList>
    </citation>
    <scope>NUCLEOTIDE SEQUENCE [LARGE SCALE GENOMIC DNA]</scope>
    <source>
        <strain evidence="3">cv. CVL-1</strain>
        <tissue evidence="2">Whole seedling</tissue>
    </source>
</reference>
<keyword evidence="3" id="KW-1185">Reference proteome</keyword>
<dbReference type="EMBL" id="AWWV01013339">
    <property type="protein sequence ID" value="OMO62077.1"/>
    <property type="molecule type" value="Genomic_DNA"/>
</dbReference>
<name>A0A1R3GVK3_COCAP</name>
<protein>
    <submittedName>
        <fullName evidence="2">Uncharacterized protein</fullName>
    </submittedName>
</protein>
<evidence type="ECO:0000313" key="2">
    <source>
        <dbReference type="EMBL" id="OMO62077.1"/>
    </source>
</evidence>
<gene>
    <name evidence="2" type="ORF">CCACVL1_23044</name>
</gene>
<proteinExistence type="predicted"/>
<comment type="caution">
    <text evidence="2">The sequence shown here is derived from an EMBL/GenBank/DDBJ whole genome shotgun (WGS) entry which is preliminary data.</text>
</comment>
<feature type="region of interest" description="Disordered" evidence="1">
    <location>
        <begin position="1"/>
        <end position="24"/>
    </location>
</feature>
<feature type="compositionally biased region" description="Basic and acidic residues" evidence="1">
    <location>
        <begin position="1"/>
        <end position="14"/>
    </location>
</feature>
<evidence type="ECO:0000256" key="1">
    <source>
        <dbReference type="SAM" id="MobiDB-lite"/>
    </source>
</evidence>
<sequence length="24" mass="2517">MEIRAQIGIRHDHGAISGGRDLGG</sequence>
<organism evidence="2 3">
    <name type="scientific">Corchorus capsularis</name>
    <name type="common">Jute</name>
    <dbReference type="NCBI Taxonomy" id="210143"/>
    <lineage>
        <taxon>Eukaryota</taxon>
        <taxon>Viridiplantae</taxon>
        <taxon>Streptophyta</taxon>
        <taxon>Embryophyta</taxon>
        <taxon>Tracheophyta</taxon>
        <taxon>Spermatophyta</taxon>
        <taxon>Magnoliopsida</taxon>
        <taxon>eudicotyledons</taxon>
        <taxon>Gunneridae</taxon>
        <taxon>Pentapetalae</taxon>
        <taxon>rosids</taxon>
        <taxon>malvids</taxon>
        <taxon>Malvales</taxon>
        <taxon>Malvaceae</taxon>
        <taxon>Grewioideae</taxon>
        <taxon>Apeibeae</taxon>
        <taxon>Corchorus</taxon>
    </lineage>
</organism>
<accession>A0A1R3GVK3</accession>
<dbReference type="Gramene" id="OMO62077">
    <property type="protein sequence ID" value="OMO62077"/>
    <property type="gene ID" value="CCACVL1_23044"/>
</dbReference>